<comment type="caution">
    <text evidence="1">The sequence shown here is derived from an EMBL/GenBank/DDBJ whole genome shotgun (WGS) entry which is preliminary data.</text>
</comment>
<accession>A0A2T5XUC2</accession>
<dbReference type="Proteomes" id="UP000243985">
    <property type="component" value="Unassembled WGS sequence"/>
</dbReference>
<name>A0A2T5XUC2_9FLAO</name>
<dbReference type="EMBL" id="QBKG01000006">
    <property type="protein sequence ID" value="PTX06877.1"/>
    <property type="molecule type" value="Genomic_DNA"/>
</dbReference>
<dbReference type="AlphaFoldDB" id="A0A2T5XUC2"/>
<evidence type="ECO:0000313" key="2">
    <source>
        <dbReference type="Proteomes" id="UP000243985"/>
    </source>
</evidence>
<evidence type="ECO:0000313" key="1">
    <source>
        <dbReference type="EMBL" id="PTX06877.1"/>
    </source>
</evidence>
<proteinExistence type="predicted"/>
<organism evidence="1 2">
    <name type="scientific">Capnocytophaga leadbetteri</name>
    <dbReference type="NCBI Taxonomy" id="327575"/>
    <lineage>
        <taxon>Bacteria</taxon>
        <taxon>Pseudomonadati</taxon>
        <taxon>Bacteroidota</taxon>
        <taxon>Flavobacteriia</taxon>
        <taxon>Flavobacteriales</taxon>
        <taxon>Flavobacteriaceae</taxon>
        <taxon>Capnocytophaga</taxon>
    </lineage>
</organism>
<gene>
    <name evidence="1" type="ORF">C8P65_10654</name>
</gene>
<sequence>MVRWWCALAKRKTLTDFVEDFKKLSLSELSPIIKLLEQLEIEKIHINGD</sequence>
<reference evidence="1 2" key="1">
    <citation type="submission" date="2018-04" db="EMBL/GenBank/DDBJ databases">
        <title>Genomic Encyclopedia of Archaeal and Bacterial Type Strains, Phase II (KMG-II): from individual species to whole genera.</title>
        <authorList>
            <person name="Goeker M."/>
        </authorList>
    </citation>
    <scope>NUCLEOTIDE SEQUENCE [LARGE SCALE GENOMIC DNA]</scope>
    <source>
        <strain evidence="1 2">DSM 22902</strain>
    </source>
</reference>
<protein>
    <submittedName>
        <fullName evidence="1">Uncharacterized protein</fullName>
    </submittedName>
</protein>